<protein>
    <submittedName>
        <fullName evidence="2">Uncharacterized protein</fullName>
    </submittedName>
</protein>
<comment type="caution">
    <text evidence="2">The sequence shown here is derived from an EMBL/GenBank/DDBJ whole genome shotgun (WGS) entry which is preliminary data.</text>
</comment>
<evidence type="ECO:0000313" key="2">
    <source>
        <dbReference type="EMBL" id="KAF2619537.1"/>
    </source>
</evidence>
<reference evidence="2" key="1">
    <citation type="submission" date="2019-12" db="EMBL/GenBank/DDBJ databases">
        <title>Genome sequencing and annotation of Brassica cretica.</title>
        <authorList>
            <person name="Studholme D.J."/>
            <person name="Sarris P.F."/>
        </authorList>
    </citation>
    <scope>NUCLEOTIDE SEQUENCE</scope>
    <source>
        <strain evidence="2">PFS-001/15</strain>
        <tissue evidence="2">Leaf</tissue>
    </source>
</reference>
<feature type="compositionally biased region" description="Polar residues" evidence="1">
    <location>
        <begin position="70"/>
        <end position="80"/>
    </location>
</feature>
<feature type="compositionally biased region" description="Basic and acidic residues" evidence="1">
    <location>
        <begin position="51"/>
        <end position="68"/>
    </location>
</feature>
<accession>A0A8S9MM21</accession>
<name>A0A8S9MM21_BRACR</name>
<dbReference type="AlphaFoldDB" id="A0A8S9MM21"/>
<feature type="region of interest" description="Disordered" evidence="1">
    <location>
        <begin position="36"/>
        <end position="80"/>
    </location>
</feature>
<evidence type="ECO:0000256" key="1">
    <source>
        <dbReference type="SAM" id="MobiDB-lite"/>
    </source>
</evidence>
<organism evidence="2 3">
    <name type="scientific">Brassica cretica</name>
    <name type="common">Mustard</name>
    <dbReference type="NCBI Taxonomy" id="69181"/>
    <lineage>
        <taxon>Eukaryota</taxon>
        <taxon>Viridiplantae</taxon>
        <taxon>Streptophyta</taxon>
        <taxon>Embryophyta</taxon>
        <taxon>Tracheophyta</taxon>
        <taxon>Spermatophyta</taxon>
        <taxon>Magnoliopsida</taxon>
        <taxon>eudicotyledons</taxon>
        <taxon>Gunneridae</taxon>
        <taxon>Pentapetalae</taxon>
        <taxon>rosids</taxon>
        <taxon>malvids</taxon>
        <taxon>Brassicales</taxon>
        <taxon>Brassicaceae</taxon>
        <taxon>Brassiceae</taxon>
        <taxon>Brassica</taxon>
    </lineage>
</organism>
<sequence length="80" mass="9037">MGPRPARQKMKVGERQRLETGMVDGFRLQIERVAMQYGESRSSQETEPVTEDDKQTGIEQDETKDVEKNPTPTARSLTGV</sequence>
<dbReference type="Proteomes" id="UP000712281">
    <property type="component" value="Unassembled WGS sequence"/>
</dbReference>
<gene>
    <name evidence="2" type="ORF">F2Q68_00040234</name>
</gene>
<dbReference type="EMBL" id="QGKW02000007">
    <property type="protein sequence ID" value="KAF2619537.1"/>
    <property type="molecule type" value="Genomic_DNA"/>
</dbReference>
<evidence type="ECO:0000313" key="3">
    <source>
        <dbReference type="Proteomes" id="UP000712281"/>
    </source>
</evidence>
<proteinExistence type="predicted"/>